<dbReference type="Gene3D" id="3.90.640.10">
    <property type="entry name" value="Actin, Chain A, domain 4"/>
    <property type="match status" value="1"/>
</dbReference>
<evidence type="ECO:0000256" key="1">
    <source>
        <dbReference type="RuleBase" id="RU000487"/>
    </source>
</evidence>
<evidence type="ECO:0000256" key="2">
    <source>
        <dbReference type="SAM" id="MobiDB-lite"/>
    </source>
</evidence>
<evidence type="ECO:0000313" key="3">
    <source>
        <dbReference type="EMBL" id="RKP10767.1"/>
    </source>
</evidence>
<evidence type="ECO:0000313" key="4">
    <source>
        <dbReference type="Proteomes" id="UP000271241"/>
    </source>
</evidence>
<gene>
    <name evidence="3" type="ORF">THASP1DRAFT_27473</name>
</gene>
<dbReference type="Pfam" id="PF00022">
    <property type="entry name" value="Actin"/>
    <property type="match status" value="2"/>
</dbReference>
<name>A0A4P9XWW5_9FUNG</name>
<dbReference type="AlphaFoldDB" id="A0A4P9XWW5"/>
<feature type="compositionally biased region" description="Polar residues" evidence="2">
    <location>
        <begin position="7"/>
        <end position="33"/>
    </location>
</feature>
<feature type="region of interest" description="Disordered" evidence="2">
    <location>
        <begin position="1"/>
        <end position="33"/>
    </location>
</feature>
<dbReference type="Proteomes" id="UP000271241">
    <property type="component" value="Unassembled WGS sequence"/>
</dbReference>
<dbReference type="SUPFAM" id="SSF53067">
    <property type="entry name" value="Actin-like ATPase domain"/>
    <property type="match status" value="2"/>
</dbReference>
<dbReference type="Gene3D" id="3.30.420.40">
    <property type="match status" value="2"/>
</dbReference>
<keyword evidence="4" id="KW-1185">Reference proteome</keyword>
<protein>
    <submittedName>
        <fullName evidence="3">Actin family</fullName>
    </submittedName>
</protein>
<dbReference type="PANTHER" id="PTHR11937">
    <property type="entry name" value="ACTIN"/>
    <property type="match status" value="1"/>
</dbReference>
<dbReference type="InterPro" id="IPR043129">
    <property type="entry name" value="ATPase_NBD"/>
</dbReference>
<accession>A0A4P9XWW5</accession>
<dbReference type="EMBL" id="KZ992438">
    <property type="protein sequence ID" value="RKP10767.1"/>
    <property type="molecule type" value="Genomic_DNA"/>
</dbReference>
<reference evidence="4" key="1">
    <citation type="journal article" date="2018" name="Nat. Microbiol.">
        <title>Leveraging single-cell genomics to expand the fungal tree of life.</title>
        <authorList>
            <person name="Ahrendt S.R."/>
            <person name="Quandt C.A."/>
            <person name="Ciobanu D."/>
            <person name="Clum A."/>
            <person name="Salamov A."/>
            <person name="Andreopoulos B."/>
            <person name="Cheng J.F."/>
            <person name="Woyke T."/>
            <person name="Pelin A."/>
            <person name="Henrissat B."/>
            <person name="Reynolds N.K."/>
            <person name="Benny G.L."/>
            <person name="Smith M.E."/>
            <person name="James T.Y."/>
            <person name="Grigoriev I.V."/>
        </authorList>
    </citation>
    <scope>NUCLEOTIDE SEQUENCE [LARGE SCALE GENOMIC DNA]</scope>
    <source>
        <strain evidence="4">RSA 1356</strain>
    </source>
</reference>
<dbReference type="OrthoDB" id="337660at2759"/>
<organism evidence="3 4">
    <name type="scientific">Thamnocephalis sphaerospora</name>
    <dbReference type="NCBI Taxonomy" id="78915"/>
    <lineage>
        <taxon>Eukaryota</taxon>
        <taxon>Fungi</taxon>
        <taxon>Fungi incertae sedis</taxon>
        <taxon>Zoopagomycota</taxon>
        <taxon>Zoopagomycotina</taxon>
        <taxon>Zoopagomycetes</taxon>
        <taxon>Zoopagales</taxon>
        <taxon>Sigmoideomycetaceae</taxon>
        <taxon>Thamnocephalis</taxon>
    </lineage>
</organism>
<dbReference type="STRING" id="78915.A0A4P9XWW5"/>
<comment type="similarity">
    <text evidence="1">Belongs to the actin family.</text>
</comment>
<dbReference type="CDD" id="cd10207">
    <property type="entry name" value="ASKHA_NBD_Arp10"/>
    <property type="match status" value="1"/>
</dbReference>
<dbReference type="SMART" id="SM00268">
    <property type="entry name" value="ACTIN"/>
    <property type="match status" value="1"/>
</dbReference>
<sequence length="477" mass="52868">MDPLRTPRTTRMIPSSSLGRTTQTPLGSAGPQLSQLLPRPGVGSTLPGIGGAGAPYLGRRHSIYGTEDRIVLDVGSLYLRCGFSGESQPRHILSVSGDLAFHRDGPCNECCRHHGRFVELFTPNVGQADPVVLEETLRHYLYDVFYRYLLTDPRQRKVLICESPLMPTEIKNMLARILFQSFQVPSLSFVPSPILSLMTAGVMTGLVLDSGNWETTVMPLFDLRPLTSSVRATPLAGRALSERLRILLLNYAQLILPTGERTRLESAMLDAETLEDLKTRILFVSPFNLIRPDGGPTPSQEGDDFEGWYRDASAATDVTCRLRRADTGQACRLLVPGWVRERAAEVLFVGDEDAPDLVCCLLDCLLKVNVELRPRMVEHVLLTGGTVMLPNFQARFHQECIRMASTHPRYRPLQSLMDRMRFLSGGERGRIFPANCRAWIGGSLVGVLKASGPEITKEKFTGVVPDWAVPELEPSES</sequence>
<proteinExistence type="inferred from homology"/>
<dbReference type="InterPro" id="IPR004000">
    <property type="entry name" value="Actin"/>
</dbReference>